<comment type="caution">
    <text evidence="3">The sequence shown here is derived from an EMBL/GenBank/DDBJ whole genome shotgun (WGS) entry which is preliminary data.</text>
</comment>
<keyword evidence="1" id="KW-0378">Hydrolase</keyword>
<dbReference type="PANTHER" id="PTHR31988:SF19">
    <property type="entry name" value="9-O-ACETYL-N-ACETYLNEURAMINIC ACID DEACETYLASE-RELATED"/>
    <property type="match status" value="1"/>
</dbReference>
<dbReference type="Gene3D" id="3.40.50.1110">
    <property type="entry name" value="SGNH hydrolase"/>
    <property type="match status" value="1"/>
</dbReference>
<dbReference type="EMBL" id="JASZZN010000003">
    <property type="protein sequence ID" value="MDM4014663.1"/>
    <property type="molecule type" value="Genomic_DNA"/>
</dbReference>
<dbReference type="InterPro" id="IPR036514">
    <property type="entry name" value="SGNH_hydro_sf"/>
</dbReference>
<keyword evidence="4" id="KW-1185">Reference proteome</keyword>
<feature type="domain" description="Sialate O-acetylesterase" evidence="2">
    <location>
        <begin position="19"/>
        <end position="294"/>
    </location>
</feature>
<evidence type="ECO:0000256" key="1">
    <source>
        <dbReference type="ARBA" id="ARBA00022801"/>
    </source>
</evidence>
<dbReference type="InterPro" id="IPR005181">
    <property type="entry name" value="SASA"/>
</dbReference>
<accession>A0ABT7PE96</accession>
<dbReference type="PANTHER" id="PTHR31988">
    <property type="entry name" value="ESTERASE, PUTATIVE (DUF303)-RELATED"/>
    <property type="match status" value="1"/>
</dbReference>
<gene>
    <name evidence="3" type="ORF">QTN89_04415</name>
</gene>
<evidence type="ECO:0000259" key="2">
    <source>
        <dbReference type="Pfam" id="PF03629"/>
    </source>
</evidence>
<sequence length="309" mass="34083">MIALIESMLLTRTLPAAEFDLYFLGGQSNMEGFGKVDELPDSLAGRLPGVYIFHSPAAADQTAASGEGFWTILQPGHGTGFQIRNGVNRYSDRFGLELSMLHALRKANPDREIAVIKYARNGSSIAINAAGRFGCWDPDFHAEEGLHRDVNQYDHCLATIRNALADVDIDNDGIDDTLIPAGIAWMQGESDATIDLETADAYGTNLKRLMDLLRAALHQDDLPVVIGRISDSGNNPSGKVWTHGDALRQKQQAFVEGDRCAELVISTDEYQYSDPWHYDSEGYIDLGKQFAAAFERLQNPRGHRSVRVD</sequence>
<organism evidence="3 4">
    <name type="scientific">Roseiconus lacunae</name>
    <dbReference type="NCBI Taxonomy" id="2605694"/>
    <lineage>
        <taxon>Bacteria</taxon>
        <taxon>Pseudomonadati</taxon>
        <taxon>Planctomycetota</taxon>
        <taxon>Planctomycetia</taxon>
        <taxon>Pirellulales</taxon>
        <taxon>Pirellulaceae</taxon>
        <taxon>Roseiconus</taxon>
    </lineage>
</organism>
<proteinExistence type="predicted"/>
<evidence type="ECO:0000313" key="3">
    <source>
        <dbReference type="EMBL" id="MDM4014663.1"/>
    </source>
</evidence>
<name>A0ABT7PE96_9BACT</name>
<dbReference type="SUPFAM" id="SSF52266">
    <property type="entry name" value="SGNH hydrolase"/>
    <property type="match status" value="1"/>
</dbReference>
<dbReference type="RefSeq" id="WP_289162345.1">
    <property type="nucleotide sequence ID" value="NZ_JASZZN010000003.1"/>
</dbReference>
<dbReference type="Proteomes" id="UP001239462">
    <property type="component" value="Unassembled WGS sequence"/>
</dbReference>
<protein>
    <submittedName>
        <fullName evidence="3">Sialate O-acetylesterase</fullName>
    </submittedName>
</protein>
<dbReference type="InterPro" id="IPR052940">
    <property type="entry name" value="Carb_Esterase_6"/>
</dbReference>
<dbReference type="Pfam" id="PF03629">
    <property type="entry name" value="SASA"/>
    <property type="match status" value="1"/>
</dbReference>
<evidence type="ECO:0000313" key="4">
    <source>
        <dbReference type="Proteomes" id="UP001239462"/>
    </source>
</evidence>
<reference evidence="3 4" key="1">
    <citation type="submission" date="2023-06" db="EMBL/GenBank/DDBJ databases">
        <title>Roseiconus lacunae JC819 isolated from Gulf of Mannar region, Tamil Nadu.</title>
        <authorList>
            <person name="Pk S."/>
            <person name="Ch S."/>
            <person name="Ch V.R."/>
        </authorList>
    </citation>
    <scope>NUCLEOTIDE SEQUENCE [LARGE SCALE GENOMIC DNA]</scope>
    <source>
        <strain evidence="3 4">JC819</strain>
    </source>
</reference>